<reference evidence="2" key="1">
    <citation type="submission" date="2020-05" db="EMBL/GenBank/DDBJ databases">
        <authorList>
            <person name="Rincon C."/>
            <person name="Sanders R I."/>
            <person name="Robbins C."/>
            <person name="Chaturvedi A."/>
        </authorList>
    </citation>
    <scope>NUCLEOTIDE SEQUENCE</scope>
    <source>
        <strain evidence="2">CHB12</strain>
    </source>
</reference>
<comment type="caution">
    <text evidence="2">The sequence shown here is derived from an EMBL/GenBank/DDBJ whole genome shotgun (WGS) entry which is preliminary data.</text>
</comment>
<protein>
    <submittedName>
        <fullName evidence="2">Uncharacterized protein</fullName>
    </submittedName>
</protein>
<sequence>MTFPKQKKKEIYTYLSKSKPSKSFQSPSRSLKKKRNKMENLPLQSQIYQRSKSSNEIDQLSACKQKLIGRNGQDILSTSISKITSSLALI</sequence>
<evidence type="ECO:0000256" key="1">
    <source>
        <dbReference type="SAM" id="MobiDB-lite"/>
    </source>
</evidence>
<dbReference type="AlphaFoldDB" id="A0A916E8M7"/>
<organism evidence="2 3">
    <name type="scientific">Rhizophagus irregularis</name>
    <dbReference type="NCBI Taxonomy" id="588596"/>
    <lineage>
        <taxon>Eukaryota</taxon>
        <taxon>Fungi</taxon>
        <taxon>Fungi incertae sedis</taxon>
        <taxon>Mucoromycota</taxon>
        <taxon>Glomeromycotina</taxon>
        <taxon>Glomeromycetes</taxon>
        <taxon>Glomerales</taxon>
        <taxon>Glomeraceae</taxon>
        <taxon>Rhizophagus</taxon>
    </lineage>
</organism>
<name>A0A916E8M7_9GLOM</name>
<evidence type="ECO:0000313" key="3">
    <source>
        <dbReference type="Proteomes" id="UP000684084"/>
    </source>
</evidence>
<dbReference type="Proteomes" id="UP000684084">
    <property type="component" value="Unassembled WGS sequence"/>
</dbReference>
<proteinExistence type="predicted"/>
<dbReference type="EMBL" id="CAGKOT010000025">
    <property type="protein sequence ID" value="CAB5368451.1"/>
    <property type="molecule type" value="Genomic_DNA"/>
</dbReference>
<accession>A0A916E8M7</accession>
<evidence type="ECO:0000313" key="2">
    <source>
        <dbReference type="EMBL" id="CAB5368451.1"/>
    </source>
</evidence>
<gene>
    <name evidence="2" type="ORF">CHRIB12_LOCUS11746</name>
</gene>
<feature type="region of interest" description="Disordered" evidence="1">
    <location>
        <begin position="17"/>
        <end position="39"/>
    </location>
</feature>
<feature type="compositionally biased region" description="Low complexity" evidence="1">
    <location>
        <begin position="17"/>
        <end position="29"/>
    </location>
</feature>